<feature type="repeat" description="PPR" evidence="3">
    <location>
        <begin position="88"/>
        <end position="122"/>
    </location>
</feature>
<feature type="repeat" description="PPR" evidence="3">
    <location>
        <begin position="123"/>
        <end position="157"/>
    </location>
</feature>
<dbReference type="NCBIfam" id="TIGR00756">
    <property type="entry name" value="PPR"/>
    <property type="match status" value="2"/>
</dbReference>
<evidence type="ECO:0000256" key="2">
    <source>
        <dbReference type="ARBA" id="ARBA00022737"/>
    </source>
</evidence>
<dbReference type="Proteomes" id="UP000636800">
    <property type="component" value="Chromosome 7"/>
</dbReference>
<evidence type="ECO:0000256" key="3">
    <source>
        <dbReference type="PROSITE-ProRule" id="PRU00708"/>
    </source>
</evidence>
<dbReference type="PANTHER" id="PTHR47941">
    <property type="entry name" value="PENTATRICOPEPTIDE REPEAT-CONTAINING PROTEIN 3, MITOCHONDRIAL"/>
    <property type="match status" value="1"/>
</dbReference>
<feature type="repeat" description="PPR" evidence="3">
    <location>
        <begin position="52"/>
        <end position="87"/>
    </location>
</feature>
<comment type="caution">
    <text evidence="4">The sequence shown here is derived from an EMBL/GenBank/DDBJ whole genome shotgun (WGS) entry which is preliminary data.</text>
</comment>
<gene>
    <name evidence="4" type="ORF">HPP92_015175</name>
</gene>
<dbReference type="Gene3D" id="1.25.40.10">
    <property type="entry name" value="Tetratricopeptide repeat domain"/>
    <property type="match status" value="3"/>
</dbReference>
<evidence type="ECO:0008006" key="6">
    <source>
        <dbReference type="Google" id="ProtNLM"/>
    </source>
</evidence>
<proteinExistence type="inferred from homology"/>
<dbReference type="Pfam" id="PF13041">
    <property type="entry name" value="PPR_2"/>
    <property type="match status" value="2"/>
</dbReference>
<keyword evidence="5" id="KW-1185">Reference proteome</keyword>
<feature type="repeat" description="PPR" evidence="3">
    <location>
        <begin position="158"/>
        <end position="192"/>
    </location>
</feature>
<comment type="similarity">
    <text evidence="1">Belongs to the PPR family. P subfamily.</text>
</comment>
<protein>
    <recommendedName>
        <fullName evidence="6">Pentatricopeptide repeat-containing protein</fullName>
    </recommendedName>
</protein>
<evidence type="ECO:0000256" key="1">
    <source>
        <dbReference type="ARBA" id="ARBA00007626"/>
    </source>
</evidence>
<sequence>MPDHAAQTFQQIPSPTEHSFCALLTAYHKQQLFERVFQLFDSVPIGRGILPGVAAHNVLLASLCQTGKMDEARNLLDEMRKKKGLEPDIVSYNTILNGFLKRGDQDVFADILNEINCKAIAPDIVTYNLKMANFCKRKESFKAEELLDVMIYKGIHPNLSTFNTLIKGFCNERDSDSAMRVFKRMKATNGASGKERISPSADTYILLIRCLVDKEEFTQALQVCKECLTRRYAPPFETMKVLINGLAKTSKVDLAKYLVEKMRMVNKGDAVAAWTKLEGELLV</sequence>
<dbReference type="PROSITE" id="PS51375">
    <property type="entry name" value="PPR"/>
    <property type="match status" value="4"/>
</dbReference>
<dbReference type="OrthoDB" id="2192830at2759"/>
<evidence type="ECO:0000313" key="5">
    <source>
        <dbReference type="Proteomes" id="UP000636800"/>
    </source>
</evidence>
<dbReference type="InterPro" id="IPR011990">
    <property type="entry name" value="TPR-like_helical_dom_sf"/>
</dbReference>
<accession>A0A835UTF6</accession>
<dbReference type="Pfam" id="PF01535">
    <property type="entry name" value="PPR"/>
    <property type="match status" value="1"/>
</dbReference>
<organism evidence="4 5">
    <name type="scientific">Vanilla planifolia</name>
    <name type="common">Vanilla</name>
    <dbReference type="NCBI Taxonomy" id="51239"/>
    <lineage>
        <taxon>Eukaryota</taxon>
        <taxon>Viridiplantae</taxon>
        <taxon>Streptophyta</taxon>
        <taxon>Embryophyta</taxon>
        <taxon>Tracheophyta</taxon>
        <taxon>Spermatophyta</taxon>
        <taxon>Magnoliopsida</taxon>
        <taxon>Liliopsida</taxon>
        <taxon>Asparagales</taxon>
        <taxon>Orchidaceae</taxon>
        <taxon>Vanilloideae</taxon>
        <taxon>Vanilleae</taxon>
        <taxon>Vanilla</taxon>
    </lineage>
</organism>
<keyword evidence="2" id="KW-0677">Repeat</keyword>
<reference evidence="4 5" key="1">
    <citation type="journal article" date="2020" name="Nat. Food">
        <title>A phased Vanilla planifolia genome enables genetic improvement of flavour and production.</title>
        <authorList>
            <person name="Hasing T."/>
            <person name="Tang H."/>
            <person name="Brym M."/>
            <person name="Khazi F."/>
            <person name="Huang T."/>
            <person name="Chambers A.H."/>
        </authorList>
    </citation>
    <scope>NUCLEOTIDE SEQUENCE [LARGE SCALE GENOMIC DNA]</scope>
    <source>
        <tissue evidence="4">Leaf</tissue>
    </source>
</reference>
<name>A0A835UTF6_VANPL</name>
<dbReference type="EMBL" id="JADCNL010000007">
    <property type="protein sequence ID" value="KAG0473318.1"/>
    <property type="molecule type" value="Genomic_DNA"/>
</dbReference>
<evidence type="ECO:0000313" key="4">
    <source>
        <dbReference type="EMBL" id="KAG0473318.1"/>
    </source>
</evidence>
<dbReference type="AlphaFoldDB" id="A0A835UTF6"/>
<dbReference type="InterPro" id="IPR002885">
    <property type="entry name" value="PPR_rpt"/>
</dbReference>